<dbReference type="GO" id="GO:0005524">
    <property type="term" value="F:ATP binding"/>
    <property type="evidence" value="ECO:0007669"/>
    <property type="project" value="InterPro"/>
</dbReference>
<keyword evidence="1 4" id="KW-0812">Transmembrane</keyword>
<protein>
    <recommendedName>
        <fullName evidence="5">ABC transmembrane type-1 domain-containing protein</fullName>
    </recommendedName>
</protein>
<feature type="non-terminal residue" evidence="6">
    <location>
        <position position="1"/>
    </location>
</feature>
<keyword evidence="2 4" id="KW-1133">Transmembrane helix</keyword>
<evidence type="ECO:0000256" key="1">
    <source>
        <dbReference type="ARBA" id="ARBA00022692"/>
    </source>
</evidence>
<sequence length="109" mass="12039">TGDVLGALAEDVERLQDIYLRTVFPAVTALVMYGGAVVAFGSVDLGFALWMGLYMLFLVAVLPAISLRVTWKLRRVDEPLNLYVGRERQKDRQILFGSDYGNGRAGVIC</sequence>
<feature type="transmembrane region" description="Helical" evidence="4">
    <location>
        <begin position="47"/>
        <end position="65"/>
    </location>
</feature>
<proteinExistence type="predicted"/>
<dbReference type="InterPro" id="IPR011527">
    <property type="entry name" value="ABC1_TM_dom"/>
</dbReference>
<evidence type="ECO:0000256" key="3">
    <source>
        <dbReference type="ARBA" id="ARBA00023136"/>
    </source>
</evidence>
<organism evidence="6 7">
    <name type="scientific">Phytophthora cactorum</name>
    <dbReference type="NCBI Taxonomy" id="29920"/>
    <lineage>
        <taxon>Eukaryota</taxon>
        <taxon>Sar</taxon>
        <taxon>Stramenopiles</taxon>
        <taxon>Oomycota</taxon>
        <taxon>Peronosporomycetes</taxon>
        <taxon>Peronosporales</taxon>
        <taxon>Peronosporaceae</taxon>
        <taxon>Phytophthora</taxon>
    </lineage>
</organism>
<reference evidence="6" key="1">
    <citation type="submission" date="2018-10" db="EMBL/GenBank/DDBJ databases">
        <title>Effector identification in a new, highly contiguous assembly of the strawberry crown rot pathogen Phytophthora cactorum.</title>
        <authorList>
            <person name="Armitage A.D."/>
            <person name="Nellist C.F."/>
            <person name="Bates H."/>
            <person name="Vickerstaff R.J."/>
            <person name="Harrison R.J."/>
        </authorList>
    </citation>
    <scope>NUCLEOTIDE SEQUENCE</scope>
    <source>
        <strain evidence="6">4032</strain>
    </source>
</reference>
<evidence type="ECO:0000256" key="2">
    <source>
        <dbReference type="ARBA" id="ARBA00022989"/>
    </source>
</evidence>
<evidence type="ECO:0000313" key="6">
    <source>
        <dbReference type="EMBL" id="KAG2862243.1"/>
    </source>
</evidence>
<evidence type="ECO:0000259" key="5">
    <source>
        <dbReference type="PROSITE" id="PS50929"/>
    </source>
</evidence>
<feature type="transmembrane region" description="Helical" evidence="4">
    <location>
        <begin position="18"/>
        <end position="41"/>
    </location>
</feature>
<dbReference type="InterPro" id="IPR036640">
    <property type="entry name" value="ABC1_TM_sf"/>
</dbReference>
<dbReference type="Proteomes" id="UP000774804">
    <property type="component" value="Unassembled WGS sequence"/>
</dbReference>
<name>A0A8T0ZIV7_9STRA</name>
<gene>
    <name evidence="6" type="ORF">PC115_g25646</name>
</gene>
<dbReference type="Gene3D" id="1.20.1560.10">
    <property type="entry name" value="ABC transporter type 1, transmembrane domain"/>
    <property type="match status" value="1"/>
</dbReference>
<dbReference type="PROSITE" id="PS50929">
    <property type="entry name" value="ABC_TM1F"/>
    <property type="match status" value="1"/>
</dbReference>
<dbReference type="GO" id="GO:0016020">
    <property type="term" value="C:membrane"/>
    <property type="evidence" value="ECO:0007669"/>
    <property type="project" value="InterPro"/>
</dbReference>
<dbReference type="GO" id="GO:0140359">
    <property type="term" value="F:ABC-type transporter activity"/>
    <property type="evidence" value="ECO:0007669"/>
    <property type="project" value="InterPro"/>
</dbReference>
<accession>A0A8T0ZIV7</accession>
<comment type="caution">
    <text evidence="6">The sequence shown here is derived from an EMBL/GenBank/DDBJ whole genome shotgun (WGS) entry which is preliminary data.</text>
</comment>
<dbReference type="SUPFAM" id="SSF90123">
    <property type="entry name" value="ABC transporter transmembrane region"/>
    <property type="match status" value="1"/>
</dbReference>
<evidence type="ECO:0000256" key="4">
    <source>
        <dbReference type="SAM" id="Phobius"/>
    </source>
</evidence>
<dbReference type="EMBL" id="RCMI01005381">
    <property type="protein sequence ID" value="KAG2862243.1"/>
    <property type="molecule type" value="Genomic_DNA"/>
</dbReference>
<feature type="domain" description="ABC transmembrane type-1" evidence="5">
    <location>
        <begin position="1"/>
        <end position="75"/>
    </location>
</feature>
<dbReference type="AlphaFoldDB" id="A0A8T0ZIV7"/>
<evidence type="ECO:0000313" key="7">
    <source>
        <dbReference type="Proteomes" id="UP000774804"/>
    </source>
</evidence>
<keyword evidence="3 4" id="KW-0472">Membrane</keyword>